<reference evidence="1 2" key="1">
    <citation type="submission" date="2023-10" db="EMBL/GenBank/DDBJ databases">
        <title>Genome-Wide Identification Analysis in wild type Solanum Pinnatisectum Reveals Some Genes Defensing Phytophthora Infestans.</title>
        <authorList>
            <person name="Sun C."/>
        </authorList>
    </citation>
    <scope>NUCLEOTIDE SEQUENCE [LARGE SCALE GENOMIC DNA]</scope>
    <source>
        <strain evidence="1">LQN</strain>
        <tissue evidence="1">Leaf</tissue>
    </source>
</reference>
<proteinExistence type="predicted"/>
<evidence type="ECO:0000313" key="2">
    <source>
        <dbReference type="Proteomes" id="UP001311915"/>
    </source>
</evidence>
<evidence type="ECO:0000313" key="1">
    <source>
        <dbReference type="EMBL" id="KAK4714241.1"/>
    </source>
</evidence>
<gene>
    <name evidence="1" type="ORF">R3W88_020148</name>
</gene>
<dbReference type="AlphaFoldDB" id="A0AAV9KLR3"/>
<protein>
    <recommendedName>
        <fullName evidence="3">Retrotransposon gag domain-containing protein</fullName>
    </recommendedName>
</protein>
<keyword evidence="2" id="KW-1185">Reference proteome</keyword>
<accession>A0AAV9KLR3</accession>
<dbReference type="Proteomes" id="UP001311915">
    <property type="component" value="Unassembled WGS sequence"/>
</dbReference>
<dbReference type="EMBL" id="JAWPEI010000010">
    <property type="protein sequence ID" value="KAK4714241.1"/>
    <property type="molecule type" value="Genomic_DNA"/>
</dbReference>
<comment type="caution">
    <text evidence="1">The sequence shown here is derived from an EMBL/GenBank/DDBJ whole genome shotgun (WGS) entry which is preliminary data.</text>
</comment>
<organism evidence="1 2">
    <name type="scientific">Solanum pinnatisectum</name>
    <name type="common">tansyleaf nightshade</name>
    <dbReference type="NCBI Taxonomy" id="50273"/>
    <lineage>
        <taxon>Eukaryota</taxon>
        <taxon>Viridiplantae</taxon>
        <taxon>Streptophyta</taxon>
        <taxon>Embryophyta</taxon>
        <taxon>Tracheophyta</taxon>
        <taxon>Spermatophyta</taxon>
        <taxon>Magnoliopsida</taxon>
        <taxon>eudicotyledons</taxon>
        <taxon>Gunneridae</taxon>
        <taxon>Pentapetalae</taxon>
        <taxon>asterids</taxon>
        <taxon>lamiids</taxon>
        <taxon>Solanales</taxon>
        <taxon>Solanaceae</taxon>
        <taxon>Solanoideae</taxon>
        <taxon>Solaneae</taxon>
        <taxon>Solanum</taxon>
    </lineage>
</organism>
<sequence length="65" mass="7595">MTVTAYEARFHALSRYPTQLVTTEEKRIRLFIRGLNSELQVLSVHMTCAGRNFNEVTYYVKKVRG</sequence>
<name>A0AAV9KLR3_9SOLN</name>
<evidence type="ECO:0008006" key="3">
    <source>
        <dbReference type="Google" id="ProtNLM"/>
    </source>
</evidence>